<keyword evidence="3" id="KW-0813">Transport</keyword>
<dbReference type="GO" id="GO:0005789">
    <property type="term" value="C:endoplasmic reticulum membrane"/>
    <property type="evidence" value="ECO:0007669"/>
    <property type="project" value="TreeGrafter"/>
</dbReference>
<feature type="transmembrane region" description="Helical" evidence="8">
    <location>
        <begin position="328"/>
        <end position="345"/>
    </location>
</feature>
<dbReference type="OMA" id="KFENTQF"/>
<dbReference type="PANTHER" id="PTHR10778:SF13">
    <property type="entry name" value="ADENOSINE 3'-PHOSPHO 5'-PHOSPHOSULFATE TRANSPORTER 1"/>
    <property type="match status" value="1"/>
</dbReference>
<keyword evidence="9" id="KW-1185">Reference proteome</keyword>
<comment type="subcellular location">
    <subcellularLocation>
        <location evidence="1">Membrane</location>
        <topology evidence="1">Multi-pass membrane protein</topology>
    </subcellularLocation>
</comment>
<keyword evidence="5 8" id="KW-1133">Transmembrane helix</keyword>
<evidence type="ECO:0000256" key="1">
    <source>
        <dbReference type="ARBA" id="ARBA00004141"/>
    </source>
</evidence>
<dbReference type="Pfam" id="PF08449">
    <property type="entry name" value="UAA"/>
    <property type="match status" value="1"/>
</dbReference>
<accession>A0A915JY24</accession>
<feature type="transmembrane region" description="Helical" evidence="8">
    <location>
        <begin position="288"/>
        <end position="307"/>
    </location>
</feature>
<dbReference type="InterPro" id="IPR037185">
    <property type="entry name" value="EmrE-like"/>
</dbReference>
<feature type="transmembrane region" description="Helical" evidence="8">
    <location>
        <begin position="97"/>
        <end position="117"/>
    </location>
</feature>
<dbReference type="PANTHER" id="PTHR10778">
    <property type="entry name" value="SOLUTE CARRIER FAMILY 35 MEMBER B"/>
    <property type="match status" value="1"/>
</dbReference>
<keyword evidence="6 8" id="KW-0472">Membrane</keyword>
<dbReference type="GO" id="GO:0046964">
    <property type="term" value="F:3'-phosphoadenosine 5'-phosphosulfate transmembrane transporter activity"/>
    <property type="evidence" value="ECO:0007669"/>
    <property type="project" value="TreeGrafter"/>
</dbReference>
<dbReference type="WBParaSite" id="nRc.2.0.1.t31242-RA">
    <property type="protein sequence ID" value="nRc.2.0.1.t31242-RA"/>
    <property type="gene ID" value="nRc.2.0.1.g31242"/>
</dbReference>
<dbReference type="SUPFAM" id="SSF103481">
    <property type="entry name" value="Multidrug resistance efflux transporter EmrE"/>
    <property type="match status" value="1"/>
</dbReference>
<feature type="transmembrane region" description="Helical" evidence="8">
    <location>
        <begin position="20"/>
        <end position="41"/>
    </location>
</feature>
<evidence type="ECO:0000256" key="8">
    <source>
        <dbReference type="SAM" id="Phobius"/>
    </source>
</evidence>
<evidence type="ECO:0000256" key="6">
    <source>
        <dbReference type="ARBA" id="ARBA00023136"/>
    </source>
</evidence>
<protein>
    <recommendedName>
        <fullName evidence="7">Adenosine 3'-phospho 5'-phosphosulfate transporter 1</fullName>
    </recommendedName>
</protein>
<dbReference type="Proteomes" id="UP000887565">
    <property type="component" value="Unplaced"/>
</dbReference>
<evidence type="ECO:0000256" key="3">
    <source>
        <dbReference type="ARBA" id="ARBA00022448"/>
    </source>
</evidence>
<feature type="transmembrane region" description="Helical" evidence="8">
    <location>
        <begin position="417"/>
        <end position="435"/>
    </location>
</feature>
<evidence type="ECO:0000256" key="5">
    <source>
        <dbReference type="ARBA" id="ARBA00022989"/>
    </source>
</evidence>
<sequence>MNENLTETWWFVGLLKNLFCYLLCVFLFIGSVRLSKFYSLFLNAEKSRRNRIYKFLNRFIWGSTTRFGSQNLSQIPYFVKIYDSKNQDFLSKKLNKCALFLFCAGGLLTTYLAWGILQERLMTSRYEFSIFNSTGNEYFTQKRKFKDSQFVVFSNRLGAFLISAIYLTAFRRRKNDFSSNEEDNVPLHKYFYASFSNILSSYCQYEALKFISFPAQVLGKASKIVPTMLMGIIVQRKSYPCCQYFSGLLISAGVFSFLLYGYGGDDESVHSTMTKNPKIYIESHQQNFHLISGLILMSCYLASDSFTSNWQNAMFSKYRQCSSMQMMLWVNFYSILLTLVGLTGRGDLFSTSLDILSNGSLAYDIFLTSICSSIGQLFIFYTIYKFGAVNFTIIMTTRQALSILLSCWIFGHKVNLYGYTSLAVVFWSLFVYNYSKRSKKL</sequence>
<evidence type="ECO:0000313" key="10">
    <source>
        <dbReference type="WBParaSite" id="nRc.2.0.1.t31242-RA"/>
    </source>
</evidence>
<dbReference type="GO" id="GO:0000139">
    <property type="term" value="C:Golgi membrane"/>
    <property type="evidence" value="ECO:0007669"/>
    <property type="project" value="TreeGrafter"/>
</dbReference>
<feature type="transmembrane region" description="Helical" evidence="8">
    <location>
        <begin position="391"/>
        <end position="411"/>
    </location>
</feature>
<comment type="similarity">
    <text evidence="2">Belongs to the nucleotide-sugar transporter family. SLC35B subfamily.</text>
</comment>
<organism evidence="9 10">
    <name type="scientific">Romanomermis culicivorax</name>
    <name type="common">Nematode worm</name>
    <dbReference type="NCBI Taxonomy" id="13658"/>
    <lineage>
        <taxon>Eukaryota</taxon>
        <taxon>Metazoa</taxon>
        <taxon>Ecdysozoa</taxon>
        <taxon>Nematoda</taxon>
        <taxon>Enoplea</taxon>
        <taxon>Dorylaimia</taxon>
        <taxon>Mermithida</taxon>
        <taxon>Mermithoidea</taxon>
        <taxon>Mermithidae</taxon>
        <taxon>Romanomermis</taxon>
    </lineage>
</organism>
<evidence type="ECO:0000256" key="4">
    <source>
        <dbReference type="ARBA" id="ARBA00022692"/>
    </source>
</evidence>
<feature type="transmembrane region" description="Helical" evidence="8">
    <location>
        <begin position="365"/>
        <end position="384"/>
    </location>
</feature>
<evidence type="ECO:0000313" key="9">
    <source>
        <dbReference type="Proteomes" id="UP000887565"/>
    </source>
</evidence>
<reference evidence="10" key="1">
    <citation type="submission" date="2022-11" db="UniProtKB">
        <authorList>
            <consortium name="WormBaseParasite"/>
        </authorList>
    </citation>
    <scope>IDENTIFICATION</scope>
</reference>
<feature type="transmembrane region" description="Helical" evidence="8">
    <location>
        <begin position="150"/>
        <end position="169"/>
    </location>
</feature>
<dbReference type="AlphaFoldDB" id="A0A915JY24"/>
<keyword evidence="4 8" id="KW-0812">Transmembrane</keyword>
<dbReference type="InterPro" id="IPR013657">
    <property type="entry name" value="SCL35B1-4/HUT1"/>
</dbReference>
<name>A0A915JY24_ROMCU</name>
<evidence type="ECO:0000256" key="7">
    <source>
        <dbReference type="ARBA" id="ARBA00039668"/>
    </source>
</evidence>
<evidence type="ECO:0000256" key="2">
    <source>
        <dbReference type="ARBA" id="ARBA00010694"/>
    </source>
</evidence>
<proteinExistence type="inferred from homology"/>
<feature type="transmembrane region" description="Helical" evidence="8">
    <location>
        <begin position="244"/>
        <end position="263"/>
    </location>
</feature>